<comment type="caution">
    <text evidence="3">The sequence shown here is derived from an EMBL/GenBank/DDBJ whole genome shotgun (WGS) entry which is preliminary data.</text>
</comment>
<dbReference type="GO" id="GO:0016491">
    <property type="term" value="F:oxidoreductase activity"/>
    <property type="evidence" value="ECO:0007669"/>
    <property type="project" value="InterPro"/>
</dbReference>
<evidence type="ECO:0000259" key="2">
    <source>
        <dbReference type="PROSITE" id="PS50835"/>
    </source>
</evidence>
<dbReference type="PROSITE" id="PS50835">
    <property type="entry name" value="IG_LIKE"/>
    <property type="match status" value="1"/>
</dbReference>
<dbReference type="AlphaFoldDB" id="A0A2R5GN12"/>
<dbReference type="InterPro" id="IPR007110">
    <property type="entry name" value="Ig-like_dom"/>
</dbReference>
<dbReference type="OrthoDB" id="5046242at2759"/>
<dbReference type="Pfam" id="PF01593">
    <property type="entry name" value="Amino_oxidase"/>
    <property type="match status" value="1"/>
</dbReference>
<evidence type="ECO:0000313" key="4">
    <source>
        <dbReference type="Proteomes" id="UP000241890"/>
    </source>
</evidence>
<sequence>MQRHAYEQTARGRSSAPVEPRPRAGLLSRLSVLRKRVSKRRAARKAQSLLGENDYEVVIVGGGFSGAYCAYELRKEFPELKVVILEGDNDLGGRLFSDDNDDNPYNMDELGGMRIFPSVQPRVAEMVTEMGCDLVPVKLEDSSNLFYYEGKRVRKGDFRLTDCGLTPKDFLQRCYDAYEEAMPEDAARPPLEREELCMLSLPAFLEKYGASRADIKEFFSYSGYDIFSDESVAASVFVQEGILYGPELDEDQHYVREGFEEVVKRMAKASEAEVRLNAKVSAIAEPDAEGFSALSVRENGAPVTLRAKRVIIGLPQDAAMKLAKRSPALTGERLDLICNAVKLIPLFKVFLEFDLPDSSDVWWREAGFKYGKSTTDLEVRQIHYYDREDLLCYASGKYAEYWDREFRANWRNAAHEVYDQIKDMHGEHAAKAPEPIWDNTIFRFWNNGSHKWRKGVEIGAALHTICHGGTSAMEPSQSPILLVGDAFSTQQGWVAGAIETSDLALVHVKAGLRVMQ</sequence>
<dbReference type="InterPro" id="IPR002937">
    <property type="entry name" value="Amino_oxidase"/>
</dbReference>
<gene>
    <name evidence="3" type="ORF">FCC1311_082302</name>
</gene>
<reference evidence="3 4" key="1">
    <citation type="submission" date="2017-12" db="EMBL/GenBank/DDBJ databases">
        <title>Sequencing, de novo assembly and annotation of complete genome of a new Thraustochytrid species, strain FCC1311.</title>
        <authorList>
            <person name="Sedici K."/>
            <person name="Godart F."/>
            <person name="Aiese Cigliano R."/>
            <person name="Sanseverino W."/>
            <person name="Barakat M."/>
            <person name="Ortet P."/>
            <person name="Marechal E."/>
            <person name="Cagnac O."/>
            <person name="Amato A."/>
        </authorList>
    </citation>
    <scope>NUCLEOTIDE SEQUENCE [LARGE SCALE GENOMIC DNA]</scope>
</reference>
<organism evidence="3 4">
    <name type="scientific">Hondaea fermentalgiana</name>
    <dbReference type="NCBI Taxonomy" id="2315210"/>
    <lineage>
        <taxon>Eukaryota</taxon>
        <taxon>Sar</taxon>
        <taxon>Stramenopiles</taxon>
        <taxon>Bigyra</taxon>
        <taxon>Labyrinthulomycetes</taxon>
        <taxon>Thraustochytrida</taxon>
        <taxon>Thraustochytriidae</taxon>
        <taxon>Hondaea</taxon>
    </lineage>
</organism>
<dbReference type="InterPro" id="IPR050281">
    <property type="entry name" value="Flavin_monoamine_oxidase"/>
</dbReference>
<dbReference type="Gene3D" id="3.50.50.60">
    <property type="entry name" value="FAD/NAD(P)-binding domain"/>
    <property type="match status" value="1"/>
</dbReference>
<dbReference type="InParanoid" id="A0A2R5GN12"/>
<dbReference type="PANTHER" id="PTHR10742:SF410">
    <property type="entry name" value="LYSINE-SPECIFIC HISTONE DEMETHYLASE 2"/>
    <property type="match status" value="1"/>
</dbReference>
<accession>A0A2R5GN12</accession>
<evidence type="ECO:0000256" key="1">
    <source>
        <dbReference type="SAM" id="MobiDB-lite"/>
    </source>
</evidence>
<keyword evidence="4" id="KW-1185">Reference proteome</keyword>
<dbReference type="SUPFAM" id="SSF51905">
    <property type="entry name" value="FAD/NAD(P)-binding domain"/>
    <property type="match status" value="1"/>
</dbReference>
<name>A0A2R5GN12_9STRA</name>
<dbReference type="EMBL" id="BEYU01000111">
    <property type="protein sequence ID" value="GBG32005.1"/>
    <property type="molecule type" value="Genomic_DNA"/>
</dbReference>
<evidence type="ECO:0000313" key="3">
    <source>
        <dbReference type="EMBL" id="GBG32005.1"/>
    </source>
</evidence>
<dbReference type="Proteomes" id="UP000241890">
    <property type="component" value="Unassembled WGS sequence"/>
</dbReference>
<proteinExistence type="predicted"/>
<dbReference type="InterPro" id="IPR036188">
    <property type="entry name" value="FAD/NAD-bd_sf"/>
</dbReference>
<feature type="region of interest" description="Disordered" evidence="1">
    <location>
        <begin position="1"/>
        <end position="21"/>
    </location>
</feature>
<feature type="domain" description="Ig-like" evidence="2">
    <location>
        <begin position="315"/>
        <end position="395"/>
    </location>
</feature>
<dbReference type="PANTHER" id="PTHR10742">
    <property type="entry name" value="FLAVIN MONOAMINE OXIDASE"/>
    <property type="match status" value="1"/>
</dbReference>
<dbReference type="SUPFAM" id="SSF54373">
    <property type="entry name" value="FAD-linked reductases, C-terminal domain"/>
    <property type="match status" value="1"/>
</dbReference>
<protein>
    <submittedName>
        <fullName evidence="3">L-amino-acid oxidase</fullName>
    </submittedName>
</protein>